<name>A0A061RTN0_9CHLO</name>
<dbReference type="InterPro" id="IPR051608">
    <property type="entry name" value="RQC_Subunit_NEMF"/>
</dbReference>
<protein>
    <recommendedName>
        <fullName evidence="3">NFACT RNA-binding domain-containing protein</fullName>
    </recommendedName>
</protein>
<sequence>MHSLSLRKLQFIHDSGVLSALSSEVSSSQRLLDFDGLKSEVSRQQARATKKVSKATDRLRKAEKKVEELLSREDLELQELESCPDTDALKAELEALKARLRDINGLKSSLDGLSPPRPQRGPKKAKAKPPPPRKPYHVYSSADGVEIRVGRGASDNDELSCNATHRDALDWWMHVSGFPGSHVVIRYQGEEIPHETLLDAATLAAVKSKAPQNRKAKVSLVRCRQVAKPLGAKPGLVRLSGEISKITVDVRNESSRLERLEGDKAAANSQPN</sequence>
<evidence type="ECO:0000256" key="2">
    <source>
        <dbReference type="SAM" id="MobiDB-lite"/>
    </source>
</evidence>
<proteinExistence type="predicted"/>
<dbReference type="GO" id="GO:0043023">
    <property type="term" value="F:ribosomal large subunit binding"/>
    <property type="evidence" value="ECO:0007669"/>
    <property type="project" value="TreeGrafter"/>
</dbReference>
<accession>A0A061RTN0</accession>
<feature type="coiled-coil region" evidence="1">
    <location>
        <begin position="45"/>
        <end position="106"/>
    </location>
</feature>
<dbReference type="AlphaFoldDB" id="A0A061RTN0"/>
<dbReference type="Pfam" id="PF05670">
    <property type="entry name" value="NFACT-R_1"/>
    <property type="match status" value="1"/>
</dbReference>
<feature type="domain" description="NFACT RNA-binding" evidence="3">
    <location>
        <begin position="136"/>
        <end position="229"/>
    </location>
</feature>
<evidence type="ECO:0000259" key="3">
    <source>
        <dbReference type="Pfam" id="PF05670"/>
    </source>
</evidence>
<dbReference type="PANTHER" id="PTHR15239">
    <property type="entry name" value="NUCLEAR EXPORT MEDIATOR FACTOR NEMF"/>
    <property type="match status" value="1"/>
</dbReference>
<reference evidence="4" key="1">
    <citation type="submission" date="2014-05" db="EMBL/GenBank/DDBJ databases">
        <title>The transcriptome of the halophilic microalga Tetraselmis sp. GSL018 isolated from the Great Salt Lake, Utah.</title>
        <authorList>
            <person name="Jinkerson R.E."/>
            <person name="D'Adamo S."/>
            <person name="Posewitz M.C."/>
        </authorList>
    </citation>
    <scope>NUCLEOTIDE SEQUENCE</scope>
    <source>
        <strain evidence="4">GSL018</strain>
    </source>
</reference>
<evidence type="ECO:0000256" key="1">
    <source>
        <dbReference type="SAM" id="Coils"/>
    </source>
</evidence>
<dbReference type="EMBL" id="GBEZ01011717">
    <property type="protein sequence ID" value="JAC74094.1"/>
    <property type="molecule type" value="Transcribed_RNA"/>
</dbReference>
<dbReference type="PANTHER" id="PTHR15239:SF6">
    <property type="entry name" value="RIBOSOME QUALITY CONTROL COMPLEX SUBUNIT NEMF"/>
    <property type="match status" value="1"/>
</dbReference>
<feature type="region of interest" description="Disordered" evidence="2">
    <location>
        <begin position="107"/>
        <end position="138"/>
    </location>
</feature>
<dbReference type="GO" id="GO:1990112">
    <property type="term" value="C:RQC complex"/>
    <property type="evidence" value="ECO:0007669"/>
    <property type="project" value="TreeGrafter"/>
</dbReference>
<keyword evidence="1" id="KW-0175">Coiled coil</keyword>
<dbReference type="GO" id="GO:0072344">
    <property type="term" value="P:rescue of stalled ribosome"/>
    <property type="evidence" value="ECO:0007669"/>
    <property type="project" value="TreeGrafter"/>
</dbReference>
<dbReference type="GO" id="GO:0000049">
    <property type="term" value="F:tRNA binding"/>
    <property type="evidence" value="ECO:0007669"/>
    <property type="project" value="TreeGrafter"/>
</dbReference>
<dbReference type="InterPro" id="IPR008532">
    <property type="entry name" value="NFACT_RNA-bd"/>
</dbReference>
<organism evidence="4">
    <name type="scientific">Tetraselmis sp. GSL018</name>
    <dbReference type="NCBI Taxonomy" id="582737"/>
    <lineage>
        <taxon>Eukaryota</taxon>
        <taxon>Viridiplantae</taxon>
        <taxon>Chlorophyta</taxon>
        <taxon>core chlorophytes</taxon>
        <taxon>Chlorodendrophyceae</taxon>
        <taxon>Chlorodendrales</taxon>
        <taxon>Chlorodendraceae</taxon>
        <taxon>Tetraselmis</taxon>
    </lineage>
</organism>
<gene>
    <name evidence="4" type="ORF">TSPGSL018_26908</name>
</gene>
<evidence type="ECO:0000313" key="4">
    <source>
        <dbReference type="EMBL" id="JAC74094.1"/>
    </source>
</evidence>